<sequence>MASVPIRDFSSKSFRFLSNMFLIFIISKVFSIRIDWIFMSIATTVIALWLCARSINAITREVDTKDIKSIEHRVDESISFMLLATLVYHFTILLMFISFARSQDTKFIVYKIAYLTVFELIPLFASCAFLFLRWKDNIKPLYLKISNYVFYTTLICLTGWVVYVFHLIWGSHIVISFTKNYTPLIICRLCSGLIIIFGLLDIINVPTQEYSEIYETKRVYIEKQKELKNKKVNNKEEKEKKEEPVTEKEEVKKDL</sequence>
<evidence type="ECO:0000313" key="4">
    <source>
        <dbReference type="Proteomes" id="UP000193719"/>
    </source>
</evidence>
<comment type="caution">
    <text evidence="3">The sequence shown here is derived from an EMBL/GenBank/DDBJ whole genome shotgun (WGS) entry which is preliminary data.</text>
</comment>
<keyword evidence="2" id="KW-1133">Transmembrane helix</keyword>
<feature type="region of interest" description="Disordered" evidence="1">
    <location>
        <begin position="232"/>
        <end position="255"/>
    </location>
</feature>
<keyword evidence="2" id="KW-0472">Membrane</keyword>
<reference evidence="3 4" key="2">
    <citation type="submission" date="2016-08" db="EMBL/GenBank/DDBJ databases">
        <title>Pervasive Adenine N6-methylation of Active Genes in Fungi.</title>
        <authorList>
            <consortium name="DOE Joint Genome Institute"/>
            <person name="Mondo S.J."/>
            <person name="Dannebaum R.O."/>
            <person name="Kuo R.C."/>
            <person name="Labutti K."/>
            <person name="Haridas S."/>
            <person name="Kuo A."/>
            <person name="Salamov A."/>
            <person name="Ahrendt S.R."/>
            <person name="Lipzen A."/>
            <person name="Sullivan W."/>
            <person name="Andreopoulos W.B."/>
            <person name="Clum A."/>
            <person name="Lindquist E."/>
            <person name="Daum C."/>
            <person name="Ramamoorthy G.K."/>
            <person name="Gryganskyi A."/>
            <person name="Culley D."/>
            <person name="Magnuson J.K."/>
            <person name="James T.Y."/>
            <person name="O'Malley M.A."/>
            <person name="Stajich J.E."/>
            <person name="Spatafora J.W."/>
            <person name="Visel A."/>
            <person name="Grigoriev I.V."/>
        </authorList>
    </citation>
    <scope>NUCLEOTIDE SEQUENCE [LARGE SCALE GENOMIC DNA]</scope>
    <source>
        <strain evidence="4">finn</strain>
    </source>
</reference>
<feature type="transmembrane region" description="Helical" evidence="2">
    <location>
        <begin position="112"/>
        <end position="132"/>
    </location>
</feature>
<feature type="transmembrane region" description="Helical" evidence="2">
    <location>
        <begin position="181"/>
        <end position="203"/>
    </location>
</feature>
<dbReference type="Proteomes" id="UP000193719">
    <property type="component" value="Unassembled WGS sequence"/>
</dbReference>
<evidence type="ECO:0000256" key="2">
    <source>
        <dbReference type="SAM" id="Phobius"/>
    </source>
</evidence>
<name>A0A1Y1V9B2_9FUNG</name>
<keyword evidence="4" id="KW-1185">Reference proteome</keyword>
<keyword evidence="2" id="KW-0812">Transmembrane</keyword>
<evidence type="ECO:0000313" key="3">
    <source>
        <dbReference type="EMBL" id="ORX50331.1"/>
    </source>
</evidence>
<gene>
    <name evidence="3" type="ORF">BCR36DRAFT_412353</name>
</gene>
<organism evidence="3 4">
    <name type="scientific">Piromyces finnis</name>
    <dbReference type="NCBI Taxonomy" id="1754191"/>
    <lineage>
        <taxon>Eukaryota</taxon>
        <taxon>Fungi</taxon>
        <taxon>Fungi incertae sedis</taxon>
        <taxon>Chytridiomycota</taxon>
        <taxon>Chytridiomycota incertae sedis</taxon>
        <taxon>Neocallimastigomycetes</taxon>
        <taxon>Neocallimastigales</taxon>
        <taxon>Neocallimastigaceae</taxon>
        <taxon>Piromyces</taxon>
    </lineage>
</organism>
<feature type="transmembrane region" description="Helical" evidence="2">
    <location>
        <begin position="36"/>
        <end position="59"/>
    </location>
</feature>
<dbReference type="OrthoDB" id="2145678at2759"/>
<dbReference type="EMBL" id="MCFH01000021">
    <property type="protein sequence ID" value="ORX50331.1"/>
    <property type="molecule type" value="Genomic_DNA"/>
</dbReference>
<feature type="transmembrane region" description="Helical" evidence="2">
    <location>
        <begin position="12"/>
        <end position="30"/>
    </location>
</feature>
<protein>
    <submittedName>
        <fullName evidence="3">Uncharacterized protein</fullName>
    </submittedName>
</protein>
<evidence type="ECO:0000256" key="1">
    <source>
        <dbReference type="SAM" id="MobiDB-lite"/>
    </source>
</evidence>
<feature type="transmembrane region" description="Helical" evidence="2">
    <location>
        <begin position="80"/>
        <end position="100"/>
    </location>
</feature>
<reference evidence="3 4" key="1">
    <citation type="submission" date="2016-08" db="EMBL/GenBank/DDBJ databases">
        <title>Genomes of anaerobic fungi encode conserved fungal cellulosomes for biomass hydrolysis.</title>
        <authorList>
            <consortium name="DOE Joint Genome Institute"/>
            <person name="Haitjema C.H."/>
            <person name="Gilmore S.P."/>
            <person name="Henske J.K."/>
            <person name="Solomon K.V."/>
            <person name="De Groot R."/>
            <person name="Kuo A."/>
            <person name="Mondo S.J."/>
            <person name="Salamov A.A."/>
            <person name="Labutti K."/>
            <person name="Zhao Z."/>
            <person name="Chiniquy J."/>
            <person name="Barry K."/>
            <person name="Brewer H.M."/>
            <person name="Purvine S.O."/>
            <person name="Wright A.T."/>
            <person name="Boxma B."/>
            <person name="Van Alen T."/>
            <person name="Hackstein J.H."/>
            <person name="Baker S.E."/>
            <person name="Grigoriev I.V."/>
            <person name="O'Malley M.A."/>
        </authorList>
    </citation>
    <scope>NUCLEOTIDE SEQUENCE [LARGE SCALE GENOMIC DNA]</scope>
    <source>
        <strain evidence="4">finn</strain>
    </source>
</reference>
<proteinExistence type="predicted"/>
<feature type="transmembrane region" description="Helical" evidence="2">
    <location>
        <begin position="148"/>
        <end position="169"/>
    </location>
</feature>
<accession>A0A1Y1V9B2</accession>
<dbReference type="AlphaFoldDB" id="A0A1Y1V9B2"/>